<gene>
    <name evidence="1" type="ORF">EVAR_21128_1</name>
</gene>
<organism evidence="1 2">
    <name type="scientific">Eumeta variegata</name>
    <name type="common">Bagworm moth</name>
    <name type="synonym">Eumeta japonica</name>
    <dbReference type="NCBI Taxonomy" id="151549"/>
    <lineage>
        <taxon>Eukaryota</taxon>
        <taxon>Metazoa</taxon>
        <taxon>Ecdysozoa</taxon>
        <taxon>Arthropoda</taxon>
        <taxon>Hexapoda</taxon>
        <taxon>Insecta</taxon>
        <taxon>Pterygota</taxon>
        <taxon>Neoptera</taxon>
        <taxon>Endopterygota</taxon>
        <taxon>Lepidoptera</taxon>
        <taxon>Glossata</taxon>
        <taxon>Ditrysia</taxon>
        <taxon>Tineoidea</taxon>
        <taxon>Psychidae</taxon>
        <taxon>Oiketicinae</taxon>
        <taxon>Eumeta</taxon>
    </lineage>
</organism>
<sequence length="213" mass="23093">MFRTNISLLVVNGRTLDDLYQSLALKGLKDRRLVSPGPLPASAGRGRSARLVNIGSLCYIEEVDFVEGDGEKVKEGAPSSLKAMDLGVNSNFGSGYALCCDSGPTFDSDLHPILNFNPDSTLNSAHYLSQILNPGLCLTLHFDLDAVLKSQSRPILVYDLDLQANSDFDVAYNRVQRGAGADSSRTNSPLLQRANIEIVFCRVDEEIKGLTGN</sequence>
<evidence type="ECO:0000313" key="1">
    <source>
        <dbReference type="EMBL" id="GBP42124.1"/>
    </source>
</evidence>
<comment type="caution">
    <text evidence="1">The sequence shown here is derived from an EMBL/GenBank/DDBJ whole genome shotgun (WGS) entry which is preliminary data.</text>
</comment>
<dbReference type="Proteomes" id="UP000299102">
    <property type="component" value="Unassembled WGS sequence"/>
</dbReference>
<dbReference type="EMBL" id="BGZK01000412">
    <property type="protein sequence ID" value="GBP42124.1"/>
    <property type="molecule type" value="Genomic_DNA"/>
</dbReference>
<protein>
    <submittedName>
        <fullName evidence="1">Uncharacterized protein</fullName>
    </submittedName>
</protein>
<proteinExistence type="predicted"/>
<accession>A0A4C1VW51</accession>
<name>A0A4C1VW51_EUMVA</name>
<reference evidence="1 2" key="1">
    <citation type="journal article" date="2019" name="Commun. Biol.">
        <title>The bagworm genome reveals a unique fibroin gene that provides high tensile strength.</title>
        <authorList>
            <person name="Kono N."/>
            <person name="Nakamura H."/>
            <person name="Ohtoshi R."/>
            <person name="Tomita M."/>
            <person name="Numata K."/>
            <person name="Arakawa K."/>
        </authorList>
    </citation>
    <scope>NUCLEOTIDE SEQUENCE [LARGE SCALE GENOMIC DNA]</scope>
</reference>
<dbReference type="AlphaFoldDB" id="A0A4C1VW51"/>
<keyword evidence="2" id="KW-1185">Reference proteome</keyword>
<evidence type="ECO:0000313" key="2">
    <source>
        <dbReference type="Proteomes" id="UP000299102"/>
    </source>
</evidence>